<protein>
    <recommendedName>
        <fullName evidence="14">ABC transporter domain-containing protein</fullName>
    </recommendedName>
</protein>
<feature type="transmembrane region" description="Helical" evidence="9">
    <location>
        <begin position="267"/>
        <end position="287"/>
    </location>
</feature>
<keyword evidence="8 9" id="KW-0472">Membrane</keyword>
<dbReference type="EMBL" id="MHLI01000017">
    <property type="protein sequence ID" value="OGZ04925.1"/>
    <property type="molecule type" value="Genomic_DNA"/>
</dbReference>
<dbReference type="Pfam" id="PF00005">
    <property type="entry name" value="ABC_tran"/>
    <property type="match status" value="1"/>
</dbReference>
<keyword evidence="4 9" id="KW-0812">Transmembrane</keyword>
<evidence type="ECO:0000256" key="4">
    <source>
        <dbReference type="ARBA" id="ARBA00022692"/>
    </source>
</evidence>
<dbReference type="GO" id="GO:0005524">
    <property type="term" value="F:ATP binding"/>
    <property type="evidence" value="ECO:0007669"/>
    <property type="project" value="UniProtKB-KW"/>
</dbReference>
<evidence type="ECO:0000256" key="3">
    <source>
        <dbReference type="ARBA" id="ARBA00022475"/>
    </source>
</evidence>
<dbReference type="PROSITE" id="PS50893">
    <property type="entry name" value="ABC_TRANSPORTER_2"/>
    <property type="match status" value="1"/>
</dbReference>
<dbReference type="PANTHER" id="PTHR43394">
    <property type="entry name" value="ATP-DEPENDENT PERMEASE MDL1, MITOCHONDRIAL"/>
    <property type="match status" value="1"/>
</dbReference>
<dbReference type="InterPro" id="IPR036640">
    <property type="entry name" value="ABC1_TM_sf"/>
</dbReference>
<sequence length="610" mass="68642">MPRSNPEHQETLRLSALVSTLINMKRVWLIVWGGRKLLLTSVGALYVFGAAMPFLRTGAVALLINHLLGAVGKGVFDKEILLYVGFLIFSEVLPPLVYTLQWYYNKVFRFYFEELFTMLVYSKMAVLDVASHEDPALQDIFLKVKESGVWRMESFASRQLFILQNIFEIIIAMVVLGYATWWLLLLLVVGTIPSLYIEIKYGREVWSIYGSGAARRRRFWALTEHTVHVRHLIELKLFQNVKKFMSLIGELYASFQSEQIRADRHKLLLQLSTQFFAQLTIGISALWFVHQVLAGEIAIGTFVFLLSSMGGLSMSLSGFFSNLGVQYQDNLFVTDVFKLLDLPGMIAEAEHPIILDSAKTPDIVFDHVDFSYPDSTTPILRDIDLHIPAGTKLAIVGLNGAGKTTLIKLLARFYDPTMGKITVDGTDLRLVEQKSWYGMIGALFQEYSTYDSFTIKEAIALGDSSSSEDMHLIEDAAMKSEAESFVGNLPKGYDSVLGKEFDNGIEPSIGQKQKLAIARVFYRDPRIWIFDEPTASVDAESEAHIFEKLEALPKDRTVILISHRFSTVRHADKIIVLLDGTIKESGTHEELVALGGEYARLFALQAVGYN</sequence>
<feature type="domain" description="ABC transporter" evidence="10">
    <location>
        <begin position="358"/>
        <end position="604"/>
    </location>
</feature>
<dbReference type="SMART" id="SM00382">
    <property type="entry name" value="AAA"/>
    <property type="match status" value="1"/>
</dbReference>
<dbReference type="PANTHER" id="PTHR43394:SF1">
    <property type="entry name" value="ATP-BINDING CASSETTE SUB-FAMILY B MEMBER 10, MITOCHONDRIAL"/>
    <property type="match status" value="1"/>
</dbReference>
<feature type="transmembrane region" description="Helical" evidence="9">
    <location>
        <begin position="293"/>
        <end position="312"/>
    </location>
</feature>
<accession>A0A1G2CU62</accession>
<dbReference type="Proteomes" id="UP000177122">
    <property type="component" value="Unassembled WGS sequence"/>
</dbReference>
<keyword evidence="7 9" id="KW-1133">Transmembrane helix</keyword>
<dbReference type="GO" id="GO:0005886">
    <property type="term" value="C:plasma membrane"/>
    <property type="evidence" value="ECO:0007669"/>
    <property type="project" value="UniProtKB-SubCell"/>
</dbReference>
<evidence type="ECO:0000256" key="1">
    <source>
        <dbReference type="ARBA" id="ARBA00004651"/>
    </source>
</evidence>
<dbReference type="SUPFAM" id="SSF52540">
    <property type="entry name" value="P-loop containing nucleoside triphosphate hydrolases"/>
    <property type="match status" value="1"/>
</dbReference>
<keyword evidence="2" id="KW-0813">Transport</keyword>
<keyword evidence="6" id="KW-0067">ATP-binding</keyword>
<reference evidence="12 13" key="1">
    <citation type="journal article" date="2016" name="Nat. Commun.">
        <title>Thousands of microbial genomes shed light on interconnected biogeochemical processes in an aquifer system.</title>
        <authorList>
            <person name="Anantharaman K."/>
            <person name="Brown C.T."/>
            <person name="Hug L.A."/>
            <person name="Sharon I."/>
            <person name="Castelle C.J."/>
            <person name="Probst A.J."/>
            <person name="Thomas B.C."/>
            <person name="Singh A."/>
            <person name="Wilkins M.J."/>
            <person name="Karaoz U."/>
            <person name="Brodie E.L."/>
            <person name="Williams K.H."/>
            <person name="Hubbard S.S."/>
            <person name="Banfield J.F."/>
        </authorList>
    </citation>
    <scope>NUCLEOTIDE SEQUENCE [LARGE SCALE GENOMIC DNA]</scope>
</reference>
<dbReference type="InterPro" id="IPR003593">
    <property type="entry name" value="AAA+_ATPase"/>
</dbReference>
<evidence type="ECO:0000256" key="7">
    <source>
        <dbReference type="ARBA" id="ARBA00022989"/>
    </source>
</evidence>
<dbReference type="FunFam" id="3.40.50.300:FF:000221">
    <property type="entry name" value="Multidrug ABC transporter ATP-binding protein"/>
    <property type="match status" value="1"/>
</dbReference>
<dbReference type="InterPro" id="IPR011527">
    <property type="entry name" value="ABC1_TM_dom"/>
</dbReference>
<dbReference type="GO" id="GO:0016887">
    <property type="term" value="F:ATP hydrolysis activity"/>
    <property type="evidence" value="ECO:0007669"/>
    <property type="project" value="InterPro"/>
</dbReference>
<dbReference type="InterPro" id="IPR003439">
    <property type="entry name" value="ABC_transporter-like_ATP-bd"/>
</dbReference>
<comment type="caution">
    <text evidence="12">The sequence shown here is derived from an EMBL/GenBank/DDBJ whole genome shotgun (WGS) entry which is preliminary data.</text>
</comment>
<evidence type="ECO:0000259" key="10">
    <source>
        <dbReference type="PROSITE" id="PS50893"/>
    </source>
</evidence>
<evidence type="ECO:0000256" key="5">
    <source>
        <dbReference type="ARBA" id="ARBA00022741"/>
    </source>
</evidence>
<feature type="domain" description="ABC transmembrane type-1" evidence="11">
    <location>
        <begin position="147"/>
        <end position="328"/>
    </location>
</feature>
<name>A0A1G2CU62_9BACT</name>
<dbReference type="Gene3D" id="1.20.1560.10">
    <property type="entry name" value="ABC transporter type 1, transmembrane domain"/>
    <property type="match status" value="1"/>
</dbReference>
<dbReference type="InterPro" id="IPR027417">
    <property type="entry name" value="P-loop_NTPase"/>
</dbReference>
<dbReference type="GO" id="GO:0015421">
    <property type="term" value="F:ABC-type oligopeptide transporter activity"/>
    <property type="evidence" value="ECO:0007669"/>
    <property type="project" value="TreeGrafter"/>
</dbReference>
<feature type="transmembrane region" description="Helical" evidence="9">
    <location>
        <begin position="169"/>
        <end position="197"/>
    </location>
</feature>
<evidence type="ECO:0000259" key="11">
    <source>
        <dbReference type="PROSITE" id="PS50929"/>
    </source>
</evidence>
<organism evidence="12 13">
    <name type="scientific">Candidatus Lloydbacteria bacterium RIFCSPHIGHO2_01_FULL_49_22</name>
    <dbReference type="NCBI Taxonomy" id="1798658"/>
    <lineage>
        <taxon>Bacteria</taxon>
        <taxon>Candidatus Lloydiibacteriota</taxon>
    </lineage>
</organism>
<gene>
    <name evidence="12" type="ORF">A2845_04265</name>
</gene>
<feature type="transmembrane region" description="Helical" evidence="9">
    <location>
        <begin position="80"/>
        <end position="104"/>
    </location>
</feature>
<evidence type="ECO:0000256" key="9">
    <source>
        <dbReference type="SAM" id="Phobius"/>
    </source>
</evidence>
<proteinExistence type="predicted"/>
<comment type="subcellular location">
    <subcellularLocation>
        <location evidence="1">Cell membrane</location>
        <topology evidence="1">Multi-pass membrane protein</topology>
    </subcellularLocation>
</comment>
<evidence type="ECO:0000256" key="8">
    <source>
        <dbReference type="ARBA" id="ARBA00023136"/>
    </source>
</evidence>
<evidence type="ECO:0000256" key="6">
    <source>
        <dbReference type="ARBA" id="ARBA00022840"/>
    </source>
</evidence>
<evidence type="ECO:0008006" key="14">
    <source>
        <dbReference type="Google" id="ProtNLM"/>
    </source>
</evidence>
<dbReference type="InterPro" id="IPR039421">
    <property type="entry name" value="Type_1_exporter"/>
</dbReference>
<dbReference type="Gene3D" id="3.40.50.300">
    <property type="entry name" value="P-loop containing nucleotide triphosphate hydrolases"/>
    <property type="match status" value="1"/>
</dbReference>
<dbReference type="PROSITE" id="PS50929">
    <property type="entry name" value="ABC_TM1F"/>
    <property type="match status" value="1"/>
</dbReference>
<dbReference type="AlphaFoldDB" id="A0A1G2CU62"/>
<evidence type="ECO:0000256" key="2">
    <source>
        <dbReference type="ARBA" id="ARBA00022448"/>
    </source>
</evidence>
<dbReference type="SUPFAM" id="SSF90123">
    <property type="entry name" value="ABC transporter transmembrane region"/>
    <property type="match status" value="1"/>
</dbReference>
<evidence type="ECO:0000313" key="12">
    <source>
        <dbReference type="EMBL" id="OGZ04925.1"/>
    </source>
</evidence>
<keyword evidence="5" id="KW-0547">Nucleotide-binding</keyword>
<evidence type="ECO:0000313" key="13">
    <source>
        <dbReference type="Proteomes" id="UP000177122"/>
    </source>
</evidence>
<keyword evidence="3" id="KW-1003">Cell membrane</keyword>
<feature type="transmembrane region" description="Helical" evidence="9">
    <location>
        <begin position="44"/>
        <end position="68"/>
    </location>
</feature>